<reference evidence="4" key="1">
    <citation type="submission" date="2017-02" db="EMBL/GenBank/DDBJ databases">
        <authorList>
            <person name="Varghese N."/>
            <person name="Submissions S."/>
        </authorList>
    </citation>
    <scope>NUCLEOTIDE SEQUENCE [LARGE SCALE GENOMIC DNA]</scope>
    <source>
        <strain evidence="4">ATCC BAA-73</strain>
    </source>
</reference>
<name>A0A1T4NMR0_9FIRM</name>
<accession>A0A1T4NMR0</accession>
<proteinExistence type="inferred from homology"/>
<keyword evidence="4" id="KW-1185">Reference proteome</keyword>
<dbReference type="PANTHER" id="PTHR35024">
    <property type="entry name" value="HYPOTHETICAL CYTOSOLIC PROTEIN"/>
    <property type="match status" value="1"/>
</dbReference>
<dbReference type="Pfam" id="PF04519">
    <property type="entry name" value="Bactofilin"/>
    <property type="match status" value="1"/>
</dbReference>
<dbReference type="AlphaFoldDB" id="A0A1T4NMR0"/>
<dbReference type="InterPro" id="IPR007607">
    <property type="entry name" value="BacA/B"/>
</dbReference>
<feature type="region of interest" description="Disordered" evidence="2">
    <location>
        <begin position="1"/>
        <end position="25"/>
    </location>
</feature>
<feature type="region of interest" description="Disordered" evidence="2">
    <location>
        <begin position="125"/>
        <end position="169"/>
    </location>
</feature>
<dbReference type="Proteomes" id="UP000190625">
    <property type="component" value="Unassembled WGS sequence"/>
</dbReference>
<evidence type="ECO:0000256" key="2">
    <source>
        <dbReference type="SAM" id="MobiDB-lite"/>
    </source>
</evidence>
<evidence type="ECO:0000313" key="3">
    <source>
        <dbReference type="EMBL" id="SJZ80504.1"/>
    </source>
</evidence>
<organism evidence="3 4">
    <name type="scientific">Selenihalanaerobacter shriftii</name>
    <dbReference type="NCBI Taxonomy" id="142842"/>
    <lineage>
        <taxon>Bacteria</taxon>
        <taxon>Bacillati</taxon>
        <taxon>Bacillota</taxon>
        <taxon>Clostridia</taxon>
        <taxon>Halanaerobiales</taxon>
        <taxon>Halobacteroidaceae</taxon>
        <taxon>Selenihalanaerobacter</taxon>
    </lineage>
</organism>
<evidence type="ECO:0000313" key="4">
    <source>
        <dbReference type="Proteomes" id="UP000190625"/>
    </source>
</evidence>
<sequence>MLFGSKKKKKKKRQQRQQREKLNSNDMETIIGKGTKIEGTIETETSLRVDGALNGKLKSQGDVVVGEDGVLEADIEAKNITVAGSITGNVIASGKLVIVSTGKLIGDIKIANLIVEDGAVFKGQSESRTATTKRFNKNETEENDSKAVNDTKAKAKDDFKRKKKMRKKS</sequence>
<dbReference type="OrthoDB" id="9802488at2"/>
<dbReference type="RefSeq" id="WP_078810312.1">
    <property type="nucleotide sequence ID" value="NZ_FUWM01000015.1"/>
</dbReference>
<gene>
    <name evidence="3" type="ORF">SAMN02745118_01863</name>
</gene>
<feature type="compositionally biased region" description="Basic and acidic residues" evidence="2">
    <location>
        <begin position="136"/>
        <end position="160"/>
    </location>
</feature>
<comment type="similarity">
    <text evidence="1">Belongs to the bactofilin family.</text>
</comment>
<evidence type="ECO:0000256" key="1">
    <source>
        <dbReference type="ARBA" id="ARBA00044755"/>
    </source>
</evidence>
<feature type="compositionally biased region" description="Basic residues" evidence="2">
    <location>
        <begin position="1"/>
        <end position="16"/>
    </location>
</feature>
<dbReference type="PANTHER" id="PTHR35024:SF4">
    <property type="entry name" value="POLYMER-FORMING CYTOSKELETAL PROTEIN"/>
    <property type="match status" value="1"/>
</dbReference>
<protein>
    <submittedName>
        <fullName evidence="3">Protein CcmA, bactofilin family</fullName>
    </submittedName>
</protein>
<dbReference type="STRING" id="142842.SAMN02745118_01863"/>
<dbReference type="EMBL" id="FUWM01000015">
    <property type="protein sequence ID" value="SJZ80504.1"/>
    <property type="molecule type" value="Genomic_DNA"/>
</dbReference>